<organism evidence="1">
    <name type="scientific">Oryza brachyantha</name>
    <name type="common">malo sina</name>
    <dbReference type="NCBI Taxonomy" id="4533"/>
    <lineage>
        <taxon>Eukaryota</taxon>
        <taxon>Viridiplantae</taxon>
        <taxon>Streptophyta</taxon>
        <taxon>Embryophyta</taxon>
        <taxon>Tracheophyta</taxon>
        <taxon>Spermatophyta</taxon>
        <taxon>Magnoliopsida</taxon>
        <taxon>Liliopsida</taxon>
        <taxon>Poales</taxon>
        <taxon>Poaceae</taxon>
        <taxon>BOP clade</taxon>
        <taxon>Oryzoideae</taxon>
        <taxon>Oryzeae</taxon>
        <taxon>Oryzinae</taxon>
        <taxon>Oryza</taxon>
    </lineage>
</organism>
<dbReference type="EnsemblPlants" id="OB03G29380.1">
    <property type="protein sequence ID" value="OB03G29380.1"/>
    <property type="gene ID" value="OB03G29380"/>
</dbReference>
<dbReference type="AlphaFoldDB" id="J3LPG2"/>
<evidence type="ECO:0000313" key="2">
    <source>
        <dbReference type="Proteomes" id="UP000006038"/>
    </source>
</evidence>
<dbReference type="Proteomes" id="UP000006038">
    <property type="component" value="Chromosome 3"/>
</dbReference>
<dbReference type="HOGENOM" id="CLU_1257786_0_0_1"/>
<name>J3LPG2_ORYBR</name>
<keyword evidence="2" id="KW-1185">Reference proteome</keyword>
<reference evidence="1" key="1">
    <citation type="journal article" date="2013" name="Nat. Commun.">
        <title>Whole-genome sequencing of Oryza brachyantha reveals mechanisms underlying Oryza genome evolution.</title>
        <authorList>
            <person name="Chen J."/>
            <person name="Huang Q."/>
            <person name="Gao D."/>
            <person name="Wang J."/>
            <person name="Lang Y."/>
            <person name="Liu T."/>
            <person name="Li B."/>
            <person name="Bai Z."/>
            <person name="Luis Goicoechea J."/>
            <person name="Liang C."/>
            <person name="Chen C."/>
            <person name="Zhang W."/>
            <person name="Sun S."/>
            <person name="Liao Y."/>
            <person name="Zhang X."/>
            <person name="Yang L."/>
            <person name="Song C."/>
            <person name="Wang M."/>
            <person name="Shi J."/>
            <person name="Liu G."/>
            <person name="Liu J."/>
            <person name="Zhou H."/>
            <person name="Zhou W."/>
            <person name="Yu Q."/>
            <person name="An N."/>
            <person name="Chen Y."/>
            <person name="Cai Q."/>
            <person name="Wang B."/>
            <person name="Liu B."/>
            <person name="Min J."/>
            <person name="Huang Y."/>
            <person name="Wu H."/>
            <person name="Li Z."/>
            <person name="Zhang Y."/>
            <person name="Yin Y."/>
            <person name="Song W."/>
            <person name="Jiang J."/>
            <person name="Jackson S.A."/>
            <person name="Wing R.A."/>
            <person name="Wang J."/>
            <person name="Chen M."/>
        </authorList>
    </citation>
    <scope>NUCLEOTIDE SEQUENCE [LARGE SCALE GENOMIC DNA]</scope>
    <source>
        <strain evidence="1">cv. IRGC 101232</strain>
    </source>
</reference>
<protein>
    <submittedName>
        <fullName evidence="1">Uncharacterized protein</fullName>
    </submittedName>
</protein>
<accession>J3LPG2</accession>
<proteinExistence type="predicted"/>
<evidence type="ECO:0000313" key="1">
    <source>
        <dbReference type="EnsemblPlants" id="OB03G29380.1"/>
    </source>
</evidence>
<sequence length="220" mass="23905">MGESSILVLGGALQRWVHGLAGTFLKSPELKARISPWKKLHLLYGFFFVCKVVALVSRGLKTELCPLKQGPSIAADPCHPMCHSLAVVTVVLPSPARVGVMEYGWVIMCSGVVSYGYNSAPLIRVKSIRTVVPTVTEVEYGSDRGDYEYMRIANAKIMIILYIIVAEKTTGGPMGVIIGALDHHPNVETMRINVNLLRTATTCSAAPHPLKGFLQTTEAQ</sequence>
<reference evidence="1" key="2">
    <citation type="submission" date="2013-04" db="UniProtKB">
        <authorList>
            <consortium name="EnsemblPlants"/>
        </authorList>
    </citation>
    <scope>IDENTIFICATION</scope>
</reference>
<dbReference type="Gramene" id="OB03G29380.1">
    <property type="protein sequence ID" value="OB03G29380.1"/>
    <property type="gene ID" value="OB03G29380"/>
</dbReference>